<reference evidence="8 9" key="1">
    <citation type="journal article" date="2018" name="Sci. Rep.">
        <title>Raphidocelis subcapitata (=Pseudokirchneriella subcapitata) provides an insight into genome evolution and environmental adaptations in the Sphaeropleales.</title>
        <authorList>
            <person name="Suzuki S."/>
            <person name="Yamaguchi H."/>
            <person name="Nakajima N."/>
            <person name="Kawachi M."/>
        </authorList>
    </citation>
    <scope>NUCLEOTIDE SEQUENCE [LARGE SCALE GENOMIC DNA]</scope>
    <source>
        <strain evidence="8 9">NIES-35</strain>
    </source>
</reference>
<feature type="domain" description="AP2/ERF" evidence="7">
    <location>
        <begin position="18"/>
        <end position="74"/>
    </location>
</feature>
<keyword evidence="9" id="KW-1185">Reference proteome</keyword>
<accession>A0A2V0PKF5</accession>
<dbReference type="PROSITE" id="PS51032">
    <property type="entry name" value="AP2_ERF"/>
    <property type="match status" value="1"/>
</dbReference>
<dbReference type="Gene3D" id="3.30.730.10">
    <property type="entry name" value="AP2/ERF domain"/>
    <property type="match status" value="1"/>
</dbReference>
<feature type="compositionally biased region" description="Low complexity" evidence="6">
    <location>
        <begin position="172"/>
        <end position="185"/>
    </location>
</feature>
<dbReference type="Proteomes" id="UP000247498">
    <property type="component" value="Unassembled WGS sequence"/>
</dbReference>
<evidence type="ECO:0000256" key="3">
    <source>
        <dbReference type="ARBA" id="ARBA00023125"/>
    </source>
</evidence>
<keyword evidence="5" id="KW-0539">Nucleus</keyword>
<comment type="subcellular location">
    <subcellularLocation>
        <location evidence="1">Nucleus</location>
    </subcellularLocation>
</comment>
<evidence type="ECO:0000256" key="5">
    <source>
        <dbReference type="ARBA" id="ARBA00023242"/>
    </source>
</evidence>
<dbReference type="AlphaFoldDB" id="A0A2V0PKF5"/>
<evidence type="ECO:0000256" key="2">
    <source>
        <dbReference type="ARBA" id="ARBA00023015"/>
    </source>
</evidence>
<evidence type="ECO:0000313" key="8">
    <source>
        <dbReference type="EMBL" id="GBG00030.1"/>
    </source>
</evidence>
<dbReference type="GO" id="GO:0005634">
    <property type="term" value="C:nucleus"/>
    <property type="evidence" value="ECO:0007669"/>
    <property type="project" value="UniProtKB-SubCell"/>
</dbReference>
<evidence type="ECO:0000256" key="6">
    <source>
        <dbReference type="SAM" id="MobiDB-lite"/>
    </source>
</evidence>
<evidence type="ECO:0000259" key="7">
    <source>
        <dbReference type="PROSITE" id="PS51032"/>
    </source>
</evidence>
<keyword evidence="2" id="KW-0805">Transcription regulation</keyword>
<dbReference type="SUPFAM" id="SSF54171">
    <property type="entry name" value="DNA-binding domain"/>
    <property type="match status" value="1"/>
</dbReference>
<dbReference type="InterPro" id="IPR001471">
    <property type="entry name" value="AP2/ERF_dom"/>
</dbReference>
<gene>
    <name evidence="8" type="ORF">Rsub_12760</name>
</gene>
<keyword evidence="4" id="KW-0804">Transcription</keyword>
<dbReference type="EMBL" id="BDRX01000187">
    <property type="protein sequence ID" value="GBG00030.1"/>
    <property type="molecule type" value="Genomic_DNA"/>
</dbReference>
<evidence type="ECO:0000313" key="9">
    <source>
        <dbReference type="Proteomes" id="UP000247498"/>
    </source>
</evidence>
<evidence type="ECO:0000256" key="4">
    <source>
        <dbReference type="ARBA" id="ARBA00023163"/>
    </source>
</evidence>
<dbReference type="GO" id="GO:0003677">
    <property type="term" value="F:DNA binding"/>
    <property type="evidence" value="ECO:0007669"/>
    <property type="project" value="UniProtKB-KW"/>
</dbReference>
<dbReference type="InParanoid" id="A0A2V0PKF5"/>
<proteinExistence type="predicted"/>
<feature type="compositionally biased region" description="Low complexity" evidence="6">
    <location>
        <begin position="193"/>
        <end position="203"/>
    </location>
</feature>
<comment type="caution">
    <text evidence="8">The sequence shown here is derived from an EMBL/GenBank/DDBJ whole genome shotgun (WGS) entry which is preliminary data.</text>
</comment>
<dbReference type="GO" id="GO:0003700">
    <property type="term" value="F:DNA-binding transcription factor activity"/>
    <property type="evidence" value="ECO:0007669"/>
    <property type="project" value="InterPro"/>
</dbReference>
<organism evidence="8 9">
    <name type="scientific">Raphidocelis subcapitata</name>
    <dbReference type="NCBI Taxonomy" id="307507"/>
    <lineage>
        <taxon>Eukaryota</taxon>
        <taxon>Viridiplantae</taxon>
        <taxon>Chlorophyta</taxon>
        <taxon>core chlorophytes</taxon>
        <taxon>Chlorophyceae</taxon>
        <taxon>CS clade</taxon>
        <taxon>Sphaeropleales</taxon>
        <taxon>Selenastraceae</taxon>
        <taxon>Raphidocelis</taxon>
    </lineage>
</organism>
<feature type="region of interest" description="Disordered" evidence="6">
    <location>
        <begin position="171"/>
        <end position="205"/>
    </location>
</feature>
<protein>
    <recommendedName>
        <fullName evidence="7">AP2/ERF domain-containing protein</fullName>
    </recommendedName>
</protein>
<sequence length="353" mass="35100">MSAGEGPPHEASFPLATTHRPLAFDRSSCTWRVRVSASGKQISLGRYRDELDAAAIYDAAAFALHGARSAVNFGAARAAALLPQLRGLQGMKRIEELAEGLRAKNAQRAAASAAMQSADAPSVRTGGAVSPCWPNTSAETRIDSAQVAVAPQGLAVAAACGNGSGAADFSTGSGAAGVSAGSGTRQPPPPSPHGRLPLSSHSSVDSTAGGAVVAVESDGELLVDAEAIEAALLADAFARCPAPPLPPLPAAVEASAAGATAKRQKIQPCAPHVATRAMRPTPFLQEPSSAFAAAEGVHPPASCLPPPDVGGWLPDAWCAAGEGPAAGGGAPFAANISDAWCLVAASPAGCPLP</sequence>
<name>A0A2V0PKF5_9CHLO</name>
<evidence type="ECO:0000256" key="1">
    <source>
        <dbReference type="ARBA" id="ARBA00004123"/>
    </source>
</evidence>
<keyword evidence="3" id="KW-0238">DNA-binding</keyword>
<dbReference type="InterPro" id="IPR036955">
    <property type="entry name" value="AP2/ERF_dom_sf"/>
</dbReference>
<dbReference type="InterPro" id="IPR016177">
    <property type="entry name" value="DNA-bd_dom_sf"/>
</dbReference>